<dbReference type="EMBL" id="GDQN01001706">
    <property type="protein sequence ID" value="JAT89348.1"/>
    <property type="molecule type" value="Transcribed_RNA"/>
</dbReference>
<feature type="domain" description="FP protein C-terminal" evidence="3">
    <location>
        <begin position="269"/>
        <end position="314"/>
    </location>
</feature>
<sequence length="344" mass="39340">MPRVTRSPPQPSNSEIKQVQSEPDIPLATSGEDFENINITSRHKRPRVETSPKSELQDFKTEFKEMLTSWKLESEKNLLKIVEKQDSTTSKLMTDIAELKTQNSEIQKTNLDIEKSMSFISQQYEDMAKQINALQNERQELKNTIKNLQLQVQDLQFKSRPSSIEIRNVPNKDKETPADLLNVVSSVGSALKVKIGPENVRDIYRLPAKPGNRKTIIAELTSVQTKNLIISSVRNSIKNPNKDLRINTHLIGLPGDKEPIYIAEYLPGTTRRLYHLAREFSKRNDYKFCWTSNGNIFLRKDKDSTNAILVSCEKILIDLERERNIGPGILRQSEEQPAISTQKL</sequence>
<evidence type="ECO:0000313" key="4">
    <source>
        <dbReference type="EMBL" id="JAT89348.1"/>
    </source>
</evidence>
<dbReference type="Pfam" id="PF25298">
    <property type="entry name" value="Baculo_FP_2nd"/>
    <property type="match status" value="1"/>
</dbReference>
<dbReference type="OrthoDB" id="7484295at2759"/>
<dbReference type="InterPro" id="IPR057251">
    <property type="entry name" value="FP_C"/>
</dbReference>
<name>A0A1E1WQT7_PECGO</name>
<evidence type="ECO:0000256" key="2">
    <source>
        <dbReference type="SAM" id="MobiDB-lite"/>
    </source>
</evidence>
<keyword evidence="1" id="KW-0175">Coiled coil</keyword>
<evidence type="ECO:0000256" key="1">
    <source>
        <dbReference type="SAM" id="Coils"/>
    </source>
</evidence>
<dbReference type="AlphaFoldDB" id="A0A1E1WQT7"/>
<feature type="compositionally biased region" description="Polar residues" evidence="2">
    <location>
        <begin position="12"/>
        <end position="21"/>
    </location>
</feature>
<feature type="coiled-coil region" evidence="1">
    <location>
        <begin position="117"/>
        <end position="158"/>
    </location>
</feature>
<feature type="region of interest" description="Disordered" evidence="2">
    <location>
        <begin position="1"/>
        <end position="54"/>
    </location>
</feature>
<accession>A0A1E1WQT7</accession>
<proteinExistence type="predicted"/>
<gene>
    <name evidence="4" type="ORF">g.3008</name>
</gene>
<evidence type="ECO:0000259" key="3">
    <source>
        <dbReference type="Pfam" id="PF25298"/>
    </source>
</evidence>
<protein>
    <recommendedName>
        <fullName evidence="3">FP protein C-terminal domain-containing protein</fullName>
    </recommendedName>
</protein>
<reference evidence="4" key="1">
    <citation type="submission" date="2015-09" db="EMBL/GenBank/DDBJ databases">
        <title>De novo assembly of Pectinophora gossypiella (Pink Bollworm) gut transcriptome.</title>
        <authorList>
            <person name="Tassone E.E."/>
        </authorList>
    </citation>
    <scope>NUCLEOTIDE SEQUENCE</scope>
</reference>
<organism evidence="4">
    <name type="scientific">Pectinophora gossypiella</name>
    <name type="common">Cotton pink bollworm</name>
    <name type="synonym">Depressaria gossypiella</name>
    <dbReference type="NCBI Taxonomy" id="13191"/>
    <lineage>
        <taxon>Eukaryota</taxon>
        <taxon>Metazoa</taxon>
        <taxon>Ecdysozoa</taxon>
        <taxon>Arthropoda</taxon>
        <taxon>Hexapoda</taxon>
        <taxon>Insecta</taxon>
        <taxon>Pterygota</taxon>
        <taxon>Neoptera</taxon>
        <taxon>Endopterygota</taxon>
        <taxon>Lepidoptera</taxon>
        <taxon>Glossata</taxon>
        <taxon>Ditrysia</taxon>
        <taxon>Gelechioidea</taxon>
        <taxon>Gelechiidae</taxon>
        <taxon>Apatetrinae</taxon>
        <taxon>Pectinophora</taxon>
    </lineage>
</organism>